<dbReference type="InterPro" id="IPR036937">
    <property type="entry name" value="Adhesion_dom_fimbrial_sf"/>
</dbReference>
<dbReference type="Proteomes" id="UP000076880">
    <property type="component" value="Unassembled WGS sequence"/>
</dbReference>
<dbReference type="PANTHER" id="PTHR33420">
    <property type="entry name" value="FIMBRIAL SUBUNIT ELFA-RELATED"/>
    <property type="match status" value="1"/>
</dbReference>
<organism evidence="3 4">
    <name type="scientific">Enterobacter genomosp. S</name>
    <dbReference type="NCBI Taxonomy" id="2364151"/>
    <lineage>
        <taxon>Bacteria</taxon>
        <taxon>Pseudomonadati</taxon>
        <taxon>Pseudomonadota</taxon>
        <taxon>Gammaproteobacteria</taxon>
        <taxon>Enterobacterales</taxon>
        <taxon>Enterobacteriaceae</taxon>
        <taxon>Enterobacter</taxon>
        <taxon>Enterobacter cloacae complex</taxon>
        <taxon>Enterobacter cloacae complex clade S</taxon>
    </lineage>
</organism>
<dbReference type="InterPro" id="IPR008966">
    <property type="entry name" value="Adhesion_dom_sf"/>
</dbReference>
<feature type="domain" description="Fimbrial-type adhesion" evidence="2">
    <location>
        <begin position="29"/>
        <end position="176"/>
    </location>
</feature>
<accession>A0ABR5YRB2</accession>
<dbReference type="RefSeq" id="WP_063449812.1">
    <property type="nucleotide sequence ID" value="NZ_LVVA01000005.1"/>
</dbReference>
<dbReference type="SUPFAM" id="SSF49401">
    <property type="entry name" value="Bacterial adhesins"/>
    <property type="match status" value="1"/>
</dbReference>
<dbReference type="InterPro" id="IPR050263">
    <property type="entry name" value="Bact_Fimbrial_Adh_Pro"/>
</dbReference>
<protein>
    <recommendedName>
        <fullName evidence="2">Fimbrial-type adhesion domain-containing protein</fullName>
    </recommendedName>
</protein>
<dbReference type="PANTHER" id="PTHR33420:SF26">
    <property type="entry name" value="FIMBRIAL SUBUNIT"/>
    <property type="match status" value="1"/>
</dbReference>
<evidence type="ECO:0000313" key="3">
    <source>
        <dbReference type="EMBL" id="KZR34988.1"/>
    </source>
</evidence>
<evidence type="ECO:0000313" key="4">
    <source>
        <dbReference type="Proteomes" id="UP000076880"/>
    </source>
</evidence>
<evidence type="ECO:0000256" key="1">
    <source>
        <dbReference type="SAM" id="SignalP"/>
    </source>
</evidence>
<sequence>MNFKKAAISIAMLAGLGISASSFAADGTITFKGTITSAACTVTDPSSTGTGGVVDFGTVSSDALKGAGTKAMPVGFNISLTNCPSTVSKASVVFDGVADSVNSKLLALDKSSTAKGFGIALYDQNDAQIGVKEKSNAYTIKTGSNNLAFNARLMSTSTAVTAGNFTSSADFTVNYQ</sequence>
<reference evidence="4" key="1">
    <citation type="submission" date="2016-03" db="EMBL/GenBank/DDBJ databases">
        <title>WGS of SAMN04393274.</title>
        <authorList>
            <person name="Adams M."/>
            <person name="Sutton G."/>
            <person name="Nelson K."/>
            <person name="Thaden J."/>
            <person name="Fowler V."/>
            <person name="Mccorrison J."/>
            <person name="Sanka R."/>
            <person name="Brinkac L."/>
            <person name="Nierman W."/>
        </authorList>
    </citation>
    <scope>NUCLEOTIDE SEQUENCE [LARGE SCALE GENOMIC DNA]</scope>
    <source>
        <strain evidence="4">GN06232</strain>
    </source>
</reference>
<dbReference type="EMBL" id="LVVA01000005">
    <property type="protein sequence ID" value="KZR34988.1"/>
    <property type="molecule type" value="Genomic_DNA"/>
</dbReference>
<keyword evidence="1" id="KW-0732">Signal</keyword>
<dbReference type="InterPro" id="IPR000259">
    <property type="entry name" value="Adhesion_dom_fimbrial"/>
</dbReference>
<comment type="caution">
    <text evidence="3">The sequence shown here is derived from an EMBL/GenBank/DDBJ whole genome shotgun (WGS) entry which is preliminary data.</text>
</comment>
<feature type="signal peptide" evidence="1">
    <location>
        <begin position="1"/>
        <end position="24"/>
    </location>
</feature>
<keyword evidence="4" id="KW-1185">Reference proteome</keyword>
<gene>
    <name evidence="3" type="ORF">A3466_18225</name>
</gene>
<dbReference type="Gene3D" id="2.60.40.1090">
    <property type="entry name" value="Fimbrial-type adhesion domain"/>
    <property type="match status" value="1"/>
</dbReference>
<evidence type="ECO:0000259" key="2">
    <source>
        <dbReference type="Pfam" id="PF00419"/>
    </source>
</evidence>
<dbReference type="Pfam" id="PF00419">
    <property type="entry name" value="Fimbrial"/>
    <property type="match status" value="1"/>
</dbReference>
<proteinExistence type="predicted"/>
<feature type="chain" id="PRO_5045557160" description="Fimbrial-type adhesion domain-containing protein" evidence="1">
    <location>
        <begin position="25"/>
        <end position="176"/>
    </location>
</feature>
<name>A0ABR5YRB2_9ENTR</name>